<dbReference type="AlphaFoldDB" id="A0A853B7F8"/>
<proteinExistence type="predicted"/>
<dbReference type="SUPFAM" id="SSF51430">
    <property type="entry name" value="NAD(P)-linked oxidoreductase"/>
    <property type="match status" value="1"/>
</dbReference>
<organism evidence="3 4">
    <name type="scientific">Amycolatopsis endophytica</name>
    <dbReference type="NCBI Taxonomy" id="860233"/>
    <lineage>
        <taxon>Bacteria</taxon>
        <taxon>Bacillati</taxon>
        <taxon>Actinomycetota</taxon>
        <taxon>Actinomycetes</taxon>
        <taxon>Pseudonocardiales</taxon>
        <taxon>Pseudonocardiaceae</taxon>
        <taxon>Amycolatopsis</taxon>
    </lineage>
</organism>
<gene>
    <name evidence="3" type="ORF">HNR02_004055</name>
</gene>
<dbReference type="GO" id="GO:0016491">
    <property type="term" value="F:oxidoreductase activity"/>
    <property type="evidence" value="ECO:0007669"/>
    <property type="project" value="UniProtKB-KW"/>
</dbReference>
<dbReference type="CDD" id="cd19088">
    <property type="entry name" value="AKR_AKR13B1"/>
    <property type="match status" value="1"/>
</dbReference>
<reference evidence="3 4" key="1">
    <citation type="submission" date="2020-07" db="EMBL/GenBank/DDBJ databases">
        <title>Sequencing the genomes of 1000 actinobacteria strains.</title>
        <authorList>
            <person name="Klenk H.-P."/>
        </authorList>
    </citation>
    <scope>NUCLEOTIDE SEQUENCE [LARGE SCALE GENOMIC DNA]</scope>
    <source>
        <strain evidence="3 4">DSM 104006</strain>
    </source>
</reference>
<protein>
    <submittedName>
        <fullName evidence="3">Aryl-alcohol dehydrogenase-like predicted oxidoreductase</fullName>
    </submittedName>
</protein>
<dbReference type="Gene3D" id="3.20.20.100">
    <property type="entry name" value="NADP-dependent oxidoreductase domain"/>
    <property type="match status" value="1"/>
</dbReference>
<dbReference type="PRINTS" id="PR00069">
    <property type="entry name" value="ALDKETRDTASE"/>
</dbReference>
<evidence type="ECO:0000256" key="1">
    <source>
        <dbReference type="ARBA" id="ARBA00023002"/>
    </source>
</evidence>
<evidence type="ECO:0000259" key="2">
    <source>
        <dbReference type="Pfam" id="PF00248"/>
    </source>
</evidence>
<dbReference type="EMBL" id="JACCFK010000001">
    <property type="protein sequence ID" value="NYI90732.1"/>
    <property type="molecule type" value="Genomic_DNA"/>
</dbReference>
<keyword evidence="4" id="KW-1185">Reference proteome</keyword>
<dbReference type="InterPro" id="IPR023210">
    <property type="entry name" value="NADP_OxRdtase_dom"/>
</dbReference>
<dbReference type="RefSeq" id="WP_312861065.1">
    <property type="nucleotide sequence ID" value="NZ_JACCFK010000001.1"/>
</dbReference>
<evidence type="ECO:0000313" key="3">
    <source>
        <dbReference type="EMBL" id="NYI90732.1"/>
    </source>
</evidence>
<dbReference type="PANTHER" id="PTHR43625">
    <property type="entry name" value="AFLATOXIN B1 ALDEHYDE REDUCTASE"/>
    <property type="match status" value="1"/>
</dbReference>
<dbReference type="InterPro" id="IPR036812">
    <property type="entry name" value="NAD(P)_OxRdtase_dom_sf"/>
</dbReference>
<dbReference type="Proteomes" id="UP000549616">
    <property type="component" value="Unassembled WGS sequence"/>
</dbReference>
<feature type="domain" description="NADP-dependent oxidoreductase" evidence="2">
    <location>
        <begin position="21"/>
        <end position="294"/>
    </location>
</feature>
<dbReference type="InterPro" id="IPR050791">
    <property type="entry name" value="Aldo-Keto_reductase"/>
</dbReference>
<name>A0A853B7F8_9PSEU</name>
<accession>A0A853B7F8</accession>
<evidence type="ECO:0000313" key="4">
    <source>
        <dbReference type="Proteomes" id="UP000549616"/>
    </source>
</evidence>
<comment type="caution">
    <text evidence="3">The sequence shown here is derived from an EMBL/GenBank/DDBJ whole genome shotgun (WGS) entry which is preliminary data.</text>
</comment>
<keyword evidence="1" id="KW-0560">Oxidoreductase</keyword>
<dbReference type="PANTHER" id="PTHR43625:SF40">
    <property type="entry name" value="ALDO-KETO REDUCTASE YAKC [NADP(+)]"/>
    <property type="match status" value="1"/>
</dbReference>
<dbReference type="InterPro" id="IPR020471">
    <property type="entry name" value="AKR"/>
</dbReference>
<sequence>MVNELAVRAGVFEVAGKKVPRLGFGSMRLTGRGVWGEPADRDECVAVVRRAVERGVRFIDTADSYGPFVAEEIIRAAIHPYPDEVVIATKAGLTRNGPDVVDTPRGPKRIGSAAWPPLGRPEYLRQQALMSLRRLGQEQLDLFQLHRVDPRVPLADQVGELAQLREEGKVVAIGLSEVSAAQLAEARAITEIATVQNRYNVLERGAGEVLAICERDSIGFIPWAPVAQGRLTAAVLTDVAREHRASVAQIAIAWLLASSPVMLPIPGTSQLVHLDENLGAADIRLSGHDLTRLSGAISTEPAR</sequence>
<dbReference type="GO" id="GO:0005737">
    <property type="term" value="C:cytoplasm"/>
    <property type="evidence" value="ECO:0007669"/>
    <property type="project" value="TreeGrafter"/>
</dbReference>
<dbReference type="Pfam" id="PF00248">
    <property type="entry name" value="Aldo_ket_red"/>
    <property type="match status" value="1"/>
</dbReference>